<dbReference type="PANTHER" id="PTHR37422:SF13">
    <property type="entry name" value="LIPOPOLYSACCHARIDE BIOSYNTHESIS PROTEIN PA4999-RELATED"/>
    <property type="match status" value="1"/>
</dbReference>
<dbReference type="InterPro" id="IPR051533">
    <property type="entry name" value="WaaL-like"/>
</dbReference>
<feature type="transmembrane region" description="Helical" evidence="5">
    <location>
        <begin position="349"/>
        <end position="366"/>
    </location>
</feature>
<feature type="transmembrane region" description="Helical" evidence="5">
    <location>
        <begin position="110"/>
        <end position="130"/>
    </location>
</feature>
<dbReference type="Pfam" id="PF04932">
    <property type="entry name" value="Wzy_C"/>
    <property type="match status" value="1"/>
</dbReference>
<reference evidence="7 8" key="1">
    <citation type="submission" date="2020-05" db="EMBL/GenBank/DDBJ databases">
        <title>Azospirillum oleiclasticum sp. nov, a nitrogen-fixing and heavy crude oil-emulsifying bacterium isolated from the crude oil of Yumen Oilfield.</title>
        <authorList>
            <person name="Wu D."/>
            <person name="Cai M."/>
            <person name="Zhang X."/>
        </authorList>
    </citation>
    <scope>NUCLEOTIDE SEQUENCE [LARGE SCALE GENOMIC DNA]</scope>
    <source>
        <strain evidence="7 8">ROY-1-1-2</strain>
    </source>
</reference>
<evidence type="ECO:0000256" key="1">
    <source>
        <dbReference type="ARBA" id="ARBA00004141"/>
    </source>
</evidence>
<protein>
    <submittedName>
        <fullName evidence="7">O-antigen ligase family protein</fullName>
    </submittedName>
</protein>
<dbReference type="RefSeq" id="WP_180284480.1">
    <property type="nucleotide sequence ID" value="NZ_JABFDB010000021.1"/>
</dbReference>
<dbReference type="EMBL" id="JABFDB010000021">
    <property type="protein sequence ID" value="NYZ22707.1"/>
    <property type="molecule type" value="Genomic_DNA"/>
</dbReference>
<evidence type="ECO:0000256" key="3">
    <source>
        <dbReference type="ARBA" id="ARBA00022989"/>
    </source>
</evidence>
<feature type="transmembrane region" description="Helical" evidence="5">
    <location>
        <begin position="178"/>
        <end position="195"/>
    </location>
</feature>
<organism evidence="7 8">
    <name type="scientific">Azospirillum oleiclasticum</name>
    <dbReference type="NCBI Taxonomy" id="2735135"/>
    <lineage>
        <taxon>Bacteria</taxon>
        <taxon>Pseudomonadati</taxon>
        <taxon>Pseudomonadota</taxon>
        <taxon>Alphaproteobacteria</taxon>
        <taxon>Rhodospirillales</taxon>
        <taxon>Azospirillaceae</taxon>
        <taxon>Azospirillum</taxon>
    </lineage>
</organism>
<gene>
    <name evidence="7" type="ORF">HND93_23600</name>
</gene>
<evidence type="ECO:0000256" key="4">
    <source>
        <dbReference type="ARBA" id="ARBA00023136"/>
    </source>
</evidence>
<feature type="transmembrane region" description="Helical" evidence="5">
    <location>
        <begin position="77"/>
        <end position="98"/>
    </location>
</feature>
<feature type="transmembrane region" description="Helical" evidence="5">
    <location>
        <begin position="226"/>
        <end position="246"/>
    </location>
</feature>
<keyword evidence="8" id="KW-1185">Reference proteome</keyword>
<evidence type="ECO:0000313" key="7">
    <source>
        <dbReference type="EMBL" id="NYZ22707.1"/>
    </source>
</evidence>
<keyword evidence="3 5" id="KW-1133">Transmembrane helix</keyword>
<comment type="subcellular location">
    <subcellularLocation>
        <location evidence="1">Membrane</location>
        <topology evidence="1">Multi-pass membrane protein</topology>
    </subcellularLocation>
</comment>
<feature type="domain" description="O-antigen ligase-related" evidence="6">
    <location>
        <begin position="183"/>
        <end position="329"/>
    </location>
</feature>
<sequence>MCATLAAIGCGSLGPVAALAPRGLPVWAIVMTVIAAAGLRHSGAGGMRRGVSVQTVTVGGLLLLACVSTLWSPSSRAVATVVELGYIALGAAVIGRWATALDAQEADRAIGWLLSGLAAGTLVFSVEAAFDHPLHRWWNTVPDDLDMDMTNVPKRTAAVLSLLAWAGGLALHRRVGGWAGPALLVVCTAGSMLLSSRSATLGLVAGLAAFGLATLSPLWSRRAVGGVLIAGFVLAVPLGLAAGQTLDAGYADWLFPSARHRLEIWGHAAWRVLEAPLFGHGIDASRALRPEAGEWSRFGTLTDSLLPLHPHNGFLQVWLELGLAGSTLVVVASLLMLSATRRLGTEAQPYALGLFAAGLAMANTAYGLWQAWWMAGYLAAGTMLLAAQCAGNRR</sequence>
<feature type="transmembrane region" description="Helical" evidence="5">
    <location>
        <begin position="315"/>
        <end position="337"/>
    </location>
</feature>
<comment type="caution">
    <text evidence="7">The sequence shown here is derived from an EMBL/GenBank/DDBJ whole genome shotgun (WGS) entry which is preliminary data.</text>
</comment>
<accession>A0ABX2TF96</accession>
<keyword evidence="4 5" id="KW-0472">Membrane</keyword>
<evidence type="ECO:0000259" key="6">
    <source>
        <dbReference type="Pfam" id="PF04932"/>
    </source>
</evidence>
<keyword evidence="7" id="KW-0436">Ligase</keyword>
<keyword evidence="2 5" id="KW-0812">Transmembrane</keyword>
<dbReference type="InterPro" id="IPR007016">
    <property type="entry name" value="O-antigen_ligase-rel_domated"/>
</dbReference>
<name>A0ABX2TF96_9PROT</name>
<dbReference type="PANTHER" id="PTHR37422">
    <property type="entry name" value="TEICHURONIC ACID BIOSYNTHESIS PROTEIN TUAE"/>
    <property type="match status" value="1"/>
</dbReference>
<dbReference type="GO" id="GO:0016874">
    <property type="term" value="F:ligase activity"/>
    <property type="evidence" value="ECO:0007669"/>
    <property type="project" value="UniProtKB-KW"/>
</dbReference>
<feature type="transmembrane region" description="Helical" evidence="5">
    <location>
        <begin position="51"/>
        <end position="71"/>
    </location>
</feature>
<evidence type="ECO:0000256" key="5">
    <source>
        <dbReference type="SAM" id="Phobius"/>
    </source>
</evidence>
<proteinExistence type="predicted"/>
<dbReference type="Proteomes" id="UP000584642">
    <property type="component" value="Unassembled WGS sequence"/>
</dbReference>
<evidence type="ECO:0000256" key="2">
    <source>
        <dbReference type="ARBA" id="ARBA00022692"/>
    </source>
</evidence>
<feature type="transmembrane region" description="Helical" evidence="5">
    <location>
        <begin position="201"/>
        <end position="219"/>
    </location>
</feature>
<evidence type="ECO:0000313" key="8">
    <source>
        <dbReference type="Proteomes" id="UP000584642"/>
    </source>
</evidence>